<dbReference type="SUPFAM" id="SSF54637">
    <property type="entry name" value="Thioesterase/thiol ester dehydrase-isomerase"/>
    <property type="match status" value="2"/>
</dbReference>
<reference evidence="3 4" key="1">
    <citation type="submission" date="2017-07" db="EMBL/GenBank/DDBJ databases">
        <title>Draft whole genome sequences of clinical Proprionibacteriaceae strains.</title>
        <authorList>
            <person name="Bernier A.-M."/>
            <person name="Bernard K."/>
            <person name="Domingo M.-C."/>
        </authorList>
    </citation>
    <scope>NUCLEOTIDE SEQUENCE [LARGE SCALE GENOMIC DNA]</scope>
    <source>
        <strain evidence="3 4">NML 160184</strain>
    </source>
</reference>
<sequence length="290" mass="31770">MAAEASAAIDVQQRPSLGPTFLRAMLVPGRAGPTGQLPDRTLRWVSGVDRGDLTAYQRLCGFKVNDRLPHTYPHLLSFRLQALLFADKAFPLPMAGVVHISNEITARRELMVDDELTVEVSMRGFGEHRRGVTIDFLTKVSVAGDVAWESCSTYLHRTSTKSSVVLENQTEEPPPLPQREAAVWRLPADLGRQYAKVSGDVNPIHMSGLTAKLFGFPRAIAHGMCTYARTLAALGDDVNGPGRSQVWFRKPVLLPASVALRTSEDLRVAALTGAKDPERVHLILQRSTLG</sequence>
<feature type="domain" description="MaoC-like" evidence="2">
    <location>
        <begin position="192"/>
        <end position="262"/>
    </location>
</feature>
<gene>
    <name evidence="3" type="ORF">CGZ92_11255</name>
</gene>
<dbReference type="Gene3D" id="3.10.129.10">
    <property type="entry name" value="Hotdog Thioesterase"/>
    <property type="match status" value="1"/>
</dbReference>
<dbReference type="InterPro" id="IPR002539">
    <property type="entry name" value="MaoC-like_dom"/>
</dbReference>
<dbReference type="PANTHER" id="PTHR43841">
    <property type="entry name" value="3-HYDROXYACYL-THIOESTER DEHYDRATASE HTDX-RELATED"/>
    <property type="match status" value="1"/>
</dbReference>
<name>A0A255E1J7_9ACTN</name>
<accession>A0A255E1J7</accession>
<dbReference type="EMBL" id="NMVI01000025">
    <property type="protein sequence ID" value="OYN85366.1"/>
    <property type="molecule type" value="Genomic_DNA"/>
</dbReference>
<dbReference type="PANTHER" id="PTHR43841:SF1">
    <property type="entry name" value="3-HYDROXYACYL-THIOESTER DEHYDRATASE X"/>
    <property type="match status" value="1"/>
</dbReference>
<comment type="similarity">
    <text evidence="1">Belongs to the enoyl-CoA hydratase/isomerase family.</text>
</comment>
<dbReference type="InterPro" id="IPR029069">
    <property type="entry name" value="HotDog_dom_sf"/>
</dbReference>
<evidence type="ECO:0000313" key="3">
    <source>
        <dbReference type="EMBL" id="OYN85366.1"/>
    </source>
</evidence>
<evidence type="ECO:0000256" key="1">
    <source>
        <dbReference type="ARBA" id="ARBA00005254"/>
    </source>
</evidence>
<evidence type="ECO:0000313" key="4">
    <source>
        <dbReference type="Proteomes" id="UP000216533"/>
    </source>
</evidence>
<dbReference type="RefSeq" id="WP_094451471.1">
    <property type="nucleotide sequence ID" value="NZ_NMVI01000025.1"/>
</dbReference>
<dbReference type="Proteomes" id="UP000216533">
    <property type="component" value="Unassembled WGS sequence"/>
</dbReference>
<proteinExistence type="inferred from homology"/>
<comment type="caution">
    <text evidence="3">The sequence shown here is derived from an EMBL/GenBank/DDBJ whole genome shotgun (WGS) entry which is preliminary data.</text>
</comment>
<evidence type="ECO:0000259" key="2">
    <source>
        <dbReference type="Pfam" id="PF01575"/>
    </source>
</evidence>
<dbReference type="AlphaFoldDB" id="A0A255E1J7"/>
<dbReference type="Pfam" id="PF01575">
    <property type="entry name" value="MaoC_dehydratas"/>
    <property type="match status" value="1"/>
</dbReference>
<organism evidence="3 4">
    <name type="scientific">Parenemella sanctibonifatiensis</name>
    <dbReference type="NCBI Taxonomy" id="2016505"/>
    <lineage>
        <taxon>Bacteria</taxon>
        <taxon>Bacillati</taxon>
        <taxon>Actinomycetota</taxon>
        <taxon>Actinomycetes</taxon>
        <taxon>Propionibacteriales</taxon>
        <taxon>Propionibacteriaceae</taxon>
        <taxon>Parenemella</taxon>
    </lineage>
</organism>
<protein>
    <recommendedName>
        <fullName evidence="2">MaoC-like domain-containing protein</fullName>
    </recommendedName>
</protein>